<evidence type="ECO:0000313" key="2">
    <source>
        <dbReference type="Proteomes" id="UP000075238"/>
    </source>
</evidence>
<sequence length="324" mass="36402">MHYDRTGAQRIIEAYREIFPRITPELASYWDTARTRPWSYLTSDFHRATLEKYESFSTTVEKLDTEVQNGRAISAPALAARMVALCRQHDLGFSFGISPWTDHALHRTYGKAPVRRLVIIVGHDWYPIVPKREGKPHRLNWPMRQDGLHLLPDNDESVARRYFAAVTEPLLSGKLGTLLFVNIYPDYRAPDERVTGPVKAGYAGCLNGFEALLAGTRPHYHPDDVTIMSWGDSPWRLLRQRTRVHRPGGIMAITEQLAGGILEFQSGGHAYQYLPFAHPSEARNAHIAFHLDHQRLGFARLGFGSPMATPVNGCLKPALNGGAA</sequence>
<dbReference type="KEGG" id="cnan:A2G96_11590"/>
<proteinExistence type="predicted"/>
<accession>A0A142JJR7</accession>
<keyword evidence="2" id="KW-1185">Reference proteome</keyword>
<evidence type="ECO:0000313" key="1">
    <source>
        <dbReference type="EMBL" id="AMR78329.1"/>
    </source>
</evidence>
<dbReference type="AlphaFoldDB" id="A0A142JJR7"/>
<gene>
    <name evidence="1" type="ORF">A2G96_11590</name>
</gene>
<dbReference type="Proteomes" id="UP000075238">
    <property type="component" value="Chromosome 1"/>
</dbReference>
<reference evidence="1 2" key="1">
    <citation type="submission" date="2016-03" db="EMBL/GenBank/DDBJ databases">
        <title>Complete genome sequence of a novel chlorpyrifos degrading bacterium, Cupriavidus nantongensis sp. X1.</title>
        <authorList>
            <person name="Fang L."/>
        </authorList>
    </citation>
    <scope>NUCLEOTIDE SEQUENCE [LARGE SCALE GENOMIC DNA]</scope>
    <source>
        <strain evidence="1 2">X1</strain>
    </source>
</reference>
<name>A0A142JJR7_9BURK</name>
<protein>
    <submittedName>
        <fullName evidence="1">Uncharacterized protein</fullName>
    </submittedName>
</protein>
<organism evidence="1 2">
    <name type="scientific">Cupriavidus nantongensis</name>
    <dbReference type="NCBI Taxonomy" id="1796606"/>
    <lineage>
        <taxon>Bacteria</taxon>
        <taxon>Pseudomonadati</taxon>
        <taxon>Pseudomonadota</taxon>
        <taxon>Betaproteobacteria</taxon>
        <taxon>Burkholderiales</taxon>
        <taxon>Burkholderiaceae</taxon>
        <taxon>Cupriavidus</taxon>
    </lineage>
</organism>
<dbReference type="EMBL" id="CP014844">
    <property type="protein sequence ID" value="AMR78329.1"/>
    <property type="molecule type" value="Genomic_DNA"/>
</dbReference>